<reference evidence="1" key="1">
    <citation type="submission" date="2023-03" db="EMBL/GenBank/DDBJ databases">
        <title>Massive genome expansion in bonnet fungi (Mycena s.s.) driven by repeated elements and novel gene families across ecological guilds.</title>
        <authorList>
            <consortium name="Lawrence Berkeley National Laboratory"/>
            <person name="Harder C.B."/>
            <person name="Miyauchi S."/>
            <person name="Viragh M."/>
            <person name="Kuo A."/>
            <person name="Thoen E."/>
            <person name="Andreopoulos B."/>
            <person name="Lu D."/>
            <person name="Skrede I."/>
            <person name="Drula E."/>
            <person name="Henrissat B."/>
            <person name="Morin E."/>
            <person name="Kohler A."/>
            <person name="Barry K."/>
            <person name="LaButti K."/>
            <person name="Morin E."/>
            <person name="Salamov A."/>
            <person name="Lipzen A."/>
            <person name="Mereny Z."/>
            <person name="Hegedus B."/>
            <person name="Baldrian P."/>
            <person name="Stursova M."/>
            <person name="Weitz H."/>
            <person name="Taylor A."/>
            <person name="Grigoriev I.V."/>
            <person name="Nagy L.G."/>
            <person name="Martin F."/>
            <person name="Kauserud H."/>
        </authorList>
    </citation>
    <scope>NUCLEOTIDE SEQUENCE</scope>
    <source>
        <strain evidence="1">CBHHK067</strain>
    </source>
</reference>
<dbReference type="Proteomes" id="UP001221757">
    <property type="component" value="Unassembled WGS sequence"/>
</dbReference>
<dbReference type="EMBL" id="JARKIE010000357">
    <property type="protein sequence ID" value="KAJ7651817.1"/>
    <property type="molecule type" value="Genomic_DNA"/>
</dbReference>
<organism evidence="1 2">
    <name type="scientific">Mycena rosella</name>
    <name type="common">Pink bonnet</name>
    <name type="synonym">Agaricus rosellus</name>
    <dbReference type="NCBI Taxonomy" id="1033263"/>
    <lineage>
        <taxon>Eukaryota</taxon>
        <taxon>Fungi</taxon>
        <taxon>Dikarya</taxon>
        <taxon>Basidiomycota</taxon>
        <taxon>Agaricomycotina</taxon>
        <taxon>Agaricomycetes</taxon>
        <taxon>Agaricomycetidae</taxon>
        <taxon>Agaricales</taxon>
        <taxon>Marasmiineae</taxon>
        <taxon>Mycenaceae</taxon>
        <taxon>Mycena</taxon>
    </lineage>
</organism>
<feature type="non-terminal residue" evidence="1">
    <location>
        <position position="231"/>
    </location>
</feature>
<comment type="caution">
    <text evidence="1">The sequence shown here is derived from an EMBL/GenBank/DDBJ whole genome shotgun (WGS) entry which is preliminary data.</text>
</comment>
<gene>
    <name evidence="1" type="ORF">B0H17DRAFT_833198</name>
</gene>
<accession>A0AAD7CL83</accession>
<dbReference type="SUPFAM" id="SSF53098">
    <property type="entry name" value="Ribonuclease H-like"/>
    <property type="match status" value="1"/>
</dbReference>
<dbReference type="AlphaFoldDB" id="A0AAD7CL83"/>
<dbReference type="InterPro" id="IPR012337">
    <property type="entry name" value="RNaseH-like_sf"/>
</dbReference>
<protein>
    <recommendedName>
        <fullName evidence="3">HAT C-terminal dimerisation domain-containing protein</fullName>
    </recommendedName>
</protein>
<keyword evidence="2" id="KW-1185">Reference proteome</keyword>
<name>A0AAD7CL83_MYCRO</name>
<evidence type="ECO:0000313" key="1">
    <source>
        <dbReference type="EMBL" id="KAJ7651817.1"/>
    </source>
</evidence>
<feature type="non-terminal residue" evidence="1">
    <location>
        <position position="1"/>
    </location>
</feature>
<evidence type="ECO:0008006" key="3">
    <source>
        <dbReference type="Google" id="ProtNLM"/>
    </source>
</evidence>
<proteinExistence type="predicted"/>
<evidence type="ECO:0000313" key="2">
    <source>
        <dbReference type="Proteomes" id="UP001221757"/>
    </source>
</evidence>
<sequence>LEPLAIAAKCMQGPDAGLDQVLLMLGNLYRIYGAPEINSRVRTCIRKSLEKRWLPMEQDVFILAVYLNPYIRCAAFSTKNPVVKPINLYQIAKRLFHRFFDVEPNLDFHEAFFDYSKDLREFSSQYMNLAVMKQLYQRENKRVSITKVWEQLDTGESNGRNGLVKLALWVLSIVANSAGSERGFSKFGLFLTKLRSQLSIQKVKKMTNVDMDLKRQHEELGLTTDRIKRKF</sequence>